<dbReference type="InterPro" id="IPR029058">
    <property type="entry name" value="AB_hydrolase_fold"/>
</dbReference>
<reference evidence="3 4" key="2">
    <citation type="journal article" date="2014" name="FEMS Microbiol. Lett.">
        <title>Draft genomic DNA sequence of the facultatively methylotrophic bacterium Acidomonas methanolica type strain MB58.</title>
        <authorList>
            <person name="Higashiura N."/>
            <person name="Hadano H."/>
            <person name="Hirakawa H."/>
            <person name="Matsutani M."/>
            <person name="Takabe S."/>
            <person name="Matsushita K."/>
            <person name="Azuma Y."/>
        </authorList>
    </citation>
    <scope>NUCLEOTIDE SEQUENCE [LARGE SCALE GENOMIC DNA]</scope>
    <source>
        <strain evidence="3 4">MB58</strain>
    </source>
</reference>
<dbReference type="PANTHER" id="PTHR48081:SF8">
    <property type="entry name" value="ALPHA_BETA HYDROLASE FOLD-3 DOMAIN-CONTAINING PROTEIN-RELATED"/>
    <property type="match status" value="1"/>
</dbReference>
<keyword evidence="4" id="KW-1185">Reference proteome</keyword>
<evidence type="ECO:0000259" key="2">
    <source>
        <dbReference type="Pfam" id="PF07859"/>
    </source>
</evidence>
<evidence type="ECO:0000313" key="3">
    <source>
        <dbReference type="EMBL" id="GAJ30676.1"/>
    </source>
</evidence>
<dbReference type="AlphaFoldDB" id="A0A023DA56"/>
<accession>A0A023DA56</accession>
<dbReference type="SUPFAM" id="SSF53474">
    <property type="entry name" value="alpha/beta-Hydrolases"/>
    <property type="match status" value="1"/>
</dbReference>
<protein>
    <recommendedName>
        <fullName evidence="2">Alpha/beta hydrolase fold-3 domain-containing protein</fullName>
    </recommendedName>
</protein>
<dbReference type="EMBL" id="BAND01000210">
    <property type="protein sequence ID" value="GAJ30676.1"/>
    <property type="molecule type" value="Genomic_DNA"/>
</dbReference>
<gene>
    <name evidence="3" type="ORF">Amme_226_002</name>
</gene>
<organism evidence="3 4">
    <name type="scientific">Acidomonas methanolica NBRC 104435</name>
    <dbReference type="NCBI Taxonomy" id="1231351"/>
    <lineage>
        <taxon>Bacteria</taxon>
        <taxon>Pseudomonadati</taxon>
        <taxon>Pseudomonadota</taxon>
        <taxon>Alphaproteobacteria</taxon>
        <taxon>Acetobacterales</taxon>
        <taxon>Acetobacteraceae</taxon>
        <taxon>Acidomonas</taxon>
    </lineage>
</organism>
<dbReference type="PANTHER" id="PTHR48081">
    <property type="entry name" value="AB HYDROLASE SUPERFAMILY PROTEIN C4A8.06C"/>
    <property type="match status" value="1"/>
</dbReference>
<dbReference type="OrthoDB" id="9806180at2"/>
<reference evidence="4" key="1">
    <citation type="journal article" date="2014" name="FEMS Microbiol. Lett.">
        <title>Draft Genomic DNA Sequence of the Facultatively Methylotrophic Bacterium Acidomonas methanolica type strain MB58.</title>
        <authorList>
            <person name="Higashiura N."/>
            <person name="Hadano H."/>
            <person name="Hirakawa H."/>
            <person name="Matsutani M."/>
            <person name="Takabe S."/>
            <person name="Matsushita K."/>
            <person name="Azuma Y."/>
        </authorList>
    </citation>
    <scope>NUCLEOTIDE SEQUENCE [LARGE SCALE GENOMIC DNA]</scope>
    <source>
        <strain evidence="4">MB58</strain>
    </source>
</reference>
<evidence type="ECO:0000256" key="1">
    <source>
        <dbReference type="ARBA" id="ARBA00022801"/>
    </source>
</evidence>
<dbReference type="InterPro" id="IPR013094">
    <property type="entry name" value="AB_hydrolase_3"/>
</dbReference>
<evidence type="ECO:0000313" key="4">
    <source>
        <dbReference type="Proteomes" id="UP000019760"/>
    </source>
</evidence>
<proteinExistence type="predicted"/>
<dbReference type="Gene3D" id="3.40.50.1820">
    <property type="entry name" value="alpha/beta hydrolase"/>
    <property type="match status" value="1"/>
</dbReference>
<dbReference type="RefSeq" id="WP_052512633.1">
    <property type="nucleotide sequence ID" value="NZ_BAND01000210.1"/>
</dbReference>
<dbReference type="GO" id="GO:0016787">
    <property type="term" value="F:hydrolase activity"/>
    <property type="evidence" value="ECO:0007669"/>
    <property type="project" value="UniProtKB-KW"/>
</dbReference>
<feature type="domain" description="Alpha/beta hydrolase fold-3" evidence="2">
    <location>
        <begin position="96"/>
        <end position="296"/>
    </location>
</feature>
<dbReference type="Pfam" id="PF07859">
    <property type="entry name" value="Abhydrolase_3"/>
    <property type="match status" value="1"/>
</dbReference>
<name>A0A023DA56_ACIMT</name>
<keyword evidence="1" id="KW-0378">Hydrolase</keyword>
<sequence length="326" mass="36022">MEGLGIRYFHRETLSNEAADFQKQLYENRVKGLFVAVMANSVDPKLLKQLAGMDNITTAAPIPQSLSDLCNITTDLAKNRTVWTLTPRNAPSSKVIFYIHGGGYVMNITSRHWAFLEDLCRHTCATIVVPDYPLAPGSTLEDVYACVETAYGRLVETIASDQVVVMGDSAGGGLCLGLVQKLRNDGRPLPEQVIVLSPWLDVTVSNPAMDAIDDRDHLLGTRGLVQAGQAYAGTNDLRDFRISPIYGSFSDFPPLSIFQGTHDIFLADSQKLVARFEQESRSINYFEFQAQCHVWAIFPLPEAQIARNLMATLINSQPMILPENKG</sequence>
<dbReference type="Proteomes" id="UP000019760">
    <property type="component" value="Unassembled WGS sequence"/>
</dbReference>
<comment type="caution">
    <text evidence="3">The sequence shown here is derived from an EMBL/GenBank/DDBJ whole genome shotgun (WGS) entry which is preliminary data.</text>
</comment>
<dbReference type="InterPro" id="IPR050300">
    <property type="entry name" value="GDXG_lipolytic_enzyme"/>
</dbReference>